<reference evidence="8 9" key="1">
    <citation type="journal article" date="2018" name="Int. J. Syst. Evol. Microbiol.">
        <title>Glycomyces paridis sp. nov., isolated from the medicinal plant Paris polyphylla.</title>
        <authorList>
            <person name="Fang X.M."/>
            <person name="Bai J.L."/>
            <person name="Su J."/>
            <person name="Zhao L.L."/>
            <person name="Liu H.Y."/>
            <person name="Ma B.P."/>
            <person name="Zhang Y.Q."/>
            <person name="Yu L.Y."/>
        </authorList>
    </citation>
    <scope>NUCLEOTIDE SEQUENCE [LARGE SCALE GENOMIC DNA]</scope>
    <source>
        <strain evidence="8 9">CPCC 204357</strain>
    </source>
</reference>
<comment type="similarity">
    <text evidence="1">Belongs to the glycosyl hydrolase 2 family.</text>
</comment>
<dbReference type="Gene3D" id="2.60.40.10">
    <property type="entry name" value="Immunoglobulins"/>
    <property type="match status" value="1"/>
</dbReference>
<dbReference type="OrthoDB" id="9762066at2"/>
<dbReference type="GO" id="GO:0004566">
    <property type="term" value="F:beta-glucuronidase activity"/>
    <property type="evidence" value="ECO:0007669"/>
    <property type="project" value="UniProtKB-EC"/>
</dbReference>
<feature type="domain" description="Glycoside hydrolase family 2 catalytic" evidence="7">
    <location>
        <begin position="259"/>
        <end position="553"/>
    </location>
</feature>
<dbReference type="PANTHER" id="PTHR10066">
    <property type="entry name" value="BETA-GLUCURONIDASE"/>
    <property type="match status" value="1"/>
</dbReference>
<evidence type="ECO:0000256" key="1">
    <source>
        <dbReference type="ARBA" id="ARBA00007401"/>
    </source>
</evidence>
<dbReference type="RefSeq" id="WP_136527845.1">
    <property type="nucleotide sequence ID" value="NZ_STGX01000001.1"/>
</dbReference>
<evidence type="ECO:0000256" key="5">
    <source>
        <dbReference type="ARBA" id="ARBA00023295"/>
    </source>
</evidence>
<dbReference type="PRINTS" id="PR00132">
    <property type="entry name" value="GLHYDRLASE2"/>
</dbReference>
<dbReference type="InterPro" id="IPR008979">
    <property type="entry name" value="Galactose-bd-like_sf"/>
</dbReference>
<dbReference type="Pfam" id="PF02836">
    <property type="entry name" value="Glyco_hydro_2_C"/>
    <property type="match status" value="1"/>
</dbReference>
<evidence type="ECO:0000313" key="9">
    <source>
        <dbReference type="Proteomes" id="UP000305792"/>
    </source>
</evidence>
<comment type="caution">
    <text evidence="8">The sequence shown here is derived from an EMBL/GenBank/DDBJ whole genome shotgun (WGS) entry which is preliminary data.</text>
</comment>
<dbReference type="InterPro" id="IPR006101">
    <property type="entry name" value="Glyco_hydro_2"/>
</dbReference>
<evidence type="ECO:0000256" key="3">
    <source>
        <dbReference type="ARBA" id="ARBA00016205"/>
    </source>
</evidence>
<dbReference type="SUPFAM" id="SSF49303">
    <property type="entry name" value="beta-Galactosidase/glucuronidase domain"/>
    <property type="match status" value="1"/>
</dbReference>
<dbReference type="EC" id="3.2.1.31" evidence="2"/>
<dbReference type="SUPFAM" id="SSF51445">
    <property type="entry name" value="(Trans)glycosidases"/>
    <property type="match status" value="1"/>
</dbReference>
<dbReference type="SUPFAM" id="SSF49785">
    <property type="entry name" value="Galactose-binding domain-like"/>
    <property type="match status" value="1"/>
</dbReference>
<dbReference type="GO" id="GO:0030246">
    <property type="term" value="F:carbohydrate binding"/>
    <property type="evidence" value="ECO:0007669"/>
    <property type="project" value="TreeGrafter"/>
</dbReference>
<feature type="domain" description="Glycoside hydrolase family 2 immunoglobulin-like beta-sandwich" evidence="6">
    <location>
        <begin position="162"/>
        <end position="253"/>
    </location>
</feature>
<dbReference type="AlphaFoldDB" id="A0A4S8PPE8"/>
<protein>
    <recommendedName>
        <fullName evidence="3">Beta-glucuronidase</fullName>
        <ecNumber evidence="2">3.2.1.31</ecNumber>
    </recommendedName>
</protein>
<dbReference type="EMBL" id="STGX01000001">
    <property type="protein sequence ID" value="THV32071.1"/>
    <property type="molecule type" value="Genomic_DNA"/>
</dbReference>
<sequence length="559" mass="62763">MARRFTVHERRAVRDLAGVWEFAFLGDVDPDSIDLGDIDFDAIMAVPGCFDATPDHAGRRGLAAYRLRVPVTRPGRQRLAFDGVHHWCRVHWDGAPIREHAGGFTAFHADVPHAEAGTAVLVVLVDNRIGPRSPLHMEHFDWYHFGGIARGAELHSLPSTWIEGLRVTTDDVHEGRFTVRVDYRSDEPATAPLEIEYDGRVLTAETLRLDTSGRIERTFTVPGARPWSPADPALHTVAVRLGEDDMRERFGLREIGTANGRVTVNGEPLTLLGFNRHESHPQFGHTQPLPLLLNDLQQIRDLGCNFVRGSHYPQDPMFLDLCDEYGVCVWSETIGWQYPVALLQDPDFLAAQRDHLDEMVAAAANHPSIVLWGILNECPSYDPAARPAYESLLGRLKELDPSRPVTYATLNVYDDVCLDLADVVSVNTYPGWYFGGLDEVPRELDRIADHLERTGHGAKPLIISEIGAGAVPGWTDPHNGMWTEQYQSDLLEATARHLLAAPDRYAGLAIWLLADFRTTAHKDMLLKRPRSINDKGILDEYRRPKQAYRTIRALFRDRS</sequence>
<gene>
    <name evidence="8" type="ORF">E9998_01045</name>
</gene>
<dbReference type="GO" id="GO:0019391">
    <property type="term" value="P:glucuronoside catabolic process"/>
    <property type="evidence" value="ECO:0007669"/>
    <property type="project" value="TreeGrafter"/>
</dbReference>
<evidence type="ECO:0000256" key="4">
    <source>
        <dbReference type="ARBA" id="ARBA00022801"/>
    </source>
</evidence>
<dbReference type="PANTHER" id="PTHR10066:SF67">
    <property type="entry name" value="BETA-GLUCURONIDASE"/>
    <property type="match status" value="1"/>
</dbReference>
<dbReference type="Proteomes" id="UP000305792">
    <property type="component" value="Unassembled WGS sequence"/>
</dbReference>
<dbReference type="GO" id="GO:0005975">
    <property type="term" value="P:carbohydrate metabolic process"/>
    <property type="evidence" value="ECO:0007669"/>
    <property type="project" value="InterPro"/>
</dbReference>
<dbReference type="Pfam" id="PF00703">
    <property type="entry name" value="Glyco_hydro_2"/>
    <property type="match status" value="1"/>
</dbReference>
<dbReference type="Gene3D" id="3.20.20.80">
    <property type="entry name" value="Glycosidases"/>
    <property type="match status" value="1"/>
</dbReference>
<dbReference type="InterPro" id="IPR017853">
    <property type="entry name" value="GH"/>
</dbReference>
<accession>A0A4S8PPE8</accession>
<evidence type="ECO:0000256" key="2">
    <source>
        <dbReference type="ARBA" id="ARBA00012761"/>
    </source>
</evidence>
<dbReference type="InterPro" id="IPR006103">
    <property type="entry name" value="Glyco_hydro_2_cat"/>
</dbReference>
<keyword evidence="9" id="KW-1185">Reference proteome</keyword>
<dbReference type="InterPro" id="IPR036156">
    <property type="entry name" value="Beta-gal/glucu_dom_sf"/>
</dbReference>
<proteinExistence type="inferred from homology"/>
<evidence type="ECO:0000259" key="7">
    <source>
        <dbReference type="Pfam" id="PF02836"/>
    </source>
</evidence>
<dbReference type="InterPro" id="IPR013783">
    <property type="entry name" value="Ig-like_fold"/>
</dbReference>
<dbReference type="InterPro" id="IPR006102">
    <property type="entry name" value="Ig-like_GH2"/>
</dbReference>
<dbReference type="Gene3D" id="2.60.120.260">
    <property type="entry name" value="Galactose-binding domain-like"/>
    <property type="match status" value="1"/>
</dbReference>
<keyword evidence="4" id="KW-0378">Hydrolase</keyword>
<keyword evidence="5" id="KW-0326">Glycosidase</keyword>
<name>A0A4S8PPE8_9ACTN</name>
<evidence type="ECO:0000313" key="8">
    <source>
        <dbReference type="EMBL" id="THV32071.1"/>
    </source>
</evidence>
<organism evidence="8 9">
    <name type="scientific">Glycomyces paridis</name>
    <dbReference type="NCBI Taxonomy" id="2126555"/>
    <lineage>
        <taxon>Bacteria</taxon>
        <taxon>Bacillati</taxon>
        <taxon>Actinomycetota</taxon>
        <taxon>Actinomycetes</taxon>
        <taxon>Glycomycetales</taxon>
        <taxon>Glycomycetaceae</taxon>
        <taxon>Glycomyces</taxon>
    </lineage>
</organism>
<evidence type="ECO:0000259" key="6">
    <source>
        <dbReference type="Pfam" id="PF00703"/>
    </source>
</evidence>